<feature type="transmembrane region" description="Helical" evidence="7">
    <location>
        <begin position="52"/>
        <end position="71"/>
    </location>
</feature>
<feature type="transmembrane region" description="Helical" evidence="7">
    <location>
        <begin position="161"/>
        <end position="186"/>
    </location>
</feature>
<dbReference type="InterPro" id="IPR038377">
    <property type="entry name" value="Na/Glc_symporter_sf"/>
</dbReference>
<feature type="transmembrane region" description="Helical" evidence="7">
    <location>
        <begin position="193"/>
        <end position="210"/>
    </location>
</feature>
<keyword evidence="3 7" id="KW-0812">Transmembrane</keyword>
<dbReference type="GO" id="GO:0005412">
    <property type="term" value="F:D-glucose:sodium symporter activity"/>
    <property type="evidence" value="ECO:0007669"/>
    <property type="project" value="TreeGrafter"/>
</dbReference>
<proteinExistence type="inferred from homology"/>
<feature type="transmembrane region" description="Helical" evidence="7">
    <location>
        <begin position="13"/>
        <end position="32"/>
    </location>
</feature>
<feature type="transmembrane region" description="Helical" evidence="7">
    <location>
        <begin position="254"/>
        <end position="272"/>
    </location>
</feature>
<dbReference type="Proteomes" id="UP000276133">
    <property type="component" value="Unassembled WGS sequence"/>
</dbReference>
<feature type="transmembrane region" description="Helical" evidence="7">
    <location>
        <begin position="464"/>
        <end position="487"/>
    </location>
</feature>
<evidence type="ECO:0000256" key="6">
    <source>
        <dbReference type="RuleBase" id="RU362091"/>
    </source>
</evidence>
<keyword evidence="5 7" id="KW-0472">Membrane</keyword>
<dbReference type="InterPro" id="IPR018212">
    <property type="entry name" value="Na/solute_symporter_CS"/>
</dbReference>
<dbReference type="PANTHER" id="PTHR11819:SF150">
    <property type="entry name" value="SODIUM_MYO-INOSITOL COTRANSPORTER"/>
    <property type="match status" value="1"/>
</dbReference>
<evidence type="ECO:0000256" key="7">
    <source>
        <dbReference type="SAM" id="Phobius"/>
    </source>
</evidence>
<dbReference type="STRING" id="10195.A0A3M7P8A0"/>
<comment type="subcellular location">
    <subcellularLocation>
        <location evidence="1">Membrane</location>
        <topology evidence="1">Multi-pass membrane protein</topology>
    </subcellularLocation>
</comment>
<accession>A0A3M7P8A0</accession>
<feature type="transmembrane region" description="Helical" evidence="7">
    <location>
        <begin position="402"/>
        <end position="421"/>
    </location>
</feature>
<evidence type="ECO:0000256" key="5">
    <source>
        <dbReference type="ARBA" id="ARBA00023136"/>
    </source>
</evidence>
<name>A0A3M7P8A0_BRAPC</name>
<dbReference type="InterPro" id="IPR001734">
    <property type="entry name" value="Na/solute_symporter"/>
</dbReference>
<evidence type="ECO:0000313" key="9">
    <source>
        <dbReference type="Proteomes" id="UP000276133"/>
    </source>
</evidence>
<evidence type="ECO:0000313" key="8">
    <source>
        <dbReference type="EMBL" id="RMZ95316.1"/>
    </source>
</evidence>
<keyword evidence="4 7" id="KW-1133">Transmembrane helix</keyword>
<evidence type="ECO:0000256" key="4">
    <source>
        <dbReference type="ARBA" id="ARBA00022989"/>
    </source>
</evidence>
<feature type="transmembrane region" description="Helical" evidence="7">
    <location>
        <begin position="91"/>
        <end position="115"/>
    </location>
</feature>
<gene>
    <name evidence="8" type="ORF">BpHYR1_012907</name>
</gene>
<dbReference type="Pfam" id="PF00474">
    <property type="entry name" value="SSF"/>
    <property type="match status" value="1"/>
</dbReference>
<dbReference type="AlphaFoldDB" id="A0A3M7P8A0"/>
<dbReference type="EMBL" id="REGN01012466">
    <property type="protein sequence ID" value="RMZ95316.1"/>
    <property type="molecule type" value="Genomic_DNA"/>
</dbReference>
<dbReference type="OrthoDB" id="6132759at2759"/>
<feature type="transmembrane region" description="Helical" evidence="7">
    <location>
        <begin position="127"/>
        <end position="149"/>
    </location>
</feature>
<dbReference type="NCBIfam" id="TIGR00813">
    <property type="entry name" value="sss"/>
    <property type="match status" value="1"/>
</dbReference>
<reference evidence="8 9" key="1">
    <citation type="journal article" date="2018" name="Sci. Rep.">
        <title>Genomic signatures of local adaptation to the degree of environmental predictability in rotifers.</title>
        <authorList>
            <person name="Franch-Gras L."/>
            <person name="Hahn C."/>
            <person name="Garcia-Roger E.M."/>
            <person name="Carmona M.J."/>
            <person name="Serra M."/>
            <person name="Gomez A."/>
        </authorList>
    </citation>
    <scope>NUCLEOTIDE SEQUENCE [LARGE SCALE GENOMIC DNA]</scope>
    <source>
        <strain evidence="8">HYR1</strain>
    </source>
</reference>
<sequence>MNKPVDTLSPWDILVIVIYFLIIIATSVYSTIRNKRNTVDSYFLAGRKMTWVFVGASLFASNIGSEHFIGLAGSGAASGLGVAAFELNAMVIIQILGWVFLPVFIASSVATLPEYMNKRFGGNRIRIYLSVLSLILYIFTKISVNLYSGALFIKLALGWDLYYSVLLVLGMTGICTITGGLAAVIYTETIQTVIMIVGGMALMIISYHKIGGYQNLYLKYMDTSNINMSRPNIECALPKHNSFQILRDVSDPDMPWLGFFLGQTPSSIWYWCSDQMMVQRTLAAKSLSHAQGGTLLAGYLKILPLFMIVIPGMISRALFPDTVGCSDAQTCMQVCGSPNGCSNIAYPVLIMNVMPVGLKGVMLAVMLAALMSDLTSIFNSSSTLFTVDIYSQLKKNPSNKQLMIVGRLFVLFMVVVGIVWIPVIKNMQGAQLYIYIQSVAAYLSPPIAAVYLLAVLWKRANEKGAFWSLMIGMAVGIVRMFLDFIYFEKPCGEVDDRPSIVKNLIRTTYWTRMISDKRPDETDDYRILNQSMDQNSEVIFNEIELKSSKEVVVEDGKKNECMSGLLNFVCGFEELSKQADRPDSNKFQVQKQSEAKRRIENFYSLNQSKKSKIILNINLILIVLIAIGLYIFFSVPPQYHIFKNLNKNSTYL</sequence>
<keyword evidence="9" id="KW-1185">Reference proteome</keyword>
<dbReference type="Gene3D" id="1.20.1730.10">
    <property type="entry name" value="Sodium/glucose cotransporter"/>
    <property type="match status" value="1"/>
</dbReference>
<dbReference type="PANTHER" id="PTHR11819">
    <property type="entry name" value="SOLUTE CARRIER FAMILY 5"/>
    <property type="match status" value="1"/>
</dbReference>
<evidence type="ECO:0000256" key="3">
    <source>
        <dbReference type="ARBA" id="ARBA00022692"/>
    </source>
</evidence>
<comment type="caution">
    <text evidence="8">The sequence shown here is derived from an EMBL/GenBank/DDBJ whole genome shotgun (WGS) entry which is preliminary data.</text>
</comment>
<feature type="transmembrane region" description="Helical" evidence="7">
    <location>
        <begin position="293"/>
        <end position="314"/>
    </location>
</feature>
<dbReference type="PROSITE" id="PS00457">
    <property type="entry name" value="NA_SOLUT_SYMP_2"/>
    <property type="match status" value="1"/>
</dbReference>
<evidence type="ECO:0000256" key="2">
    <source>
        <dbReference type="ARBA" id="ARBA00006434"/>
    </source>
</evidence>
<feature type="transmembrane region" description="Helical" evidence="7">
    <location>
        <begin position="433"/>
        <end position="457"/>
    </location>
</feature>
<dbReference type="PROSITE" id="PS50283">
    <property type="entry name" value="NA_SOLUT_SYMP_3"/>
    <property type="match status" value="1"/>
</dbReference>
<comment type="similarity">
    <text evidence="2 6">Belongs to the sodium:solute symporter (SSF) (TC 2.A.21) family.</text>
</comment>
<evidence type="ECO:0000256" key="1">
    <source>
        <dbReference type="ARBA" id="ARBA00004141"/>
    </source>
</evidence>
<protein>
    <submittedName>
        <fullName evidence="8">Sodium myo-inositol cotransporter</fullName>
    </submittedName>
</protein>
<organism evidence="8 9">
    <name type="scientific">Brachionus plicatilis</name>
    <name type="common">Marine rotifer</name>
    <name type="synonym">Brachionus muelleri</name>
    <dbReference type="NCBI Taxonomy" id="10195"/>
    <lineage>
        <taxon>Eukaryota</taxon>
        <taxon>Metazoa</taxon>
        <taxon>Spiralia</taxon>
        <taxon>Gnathifera</taxon>
        <taxon>Rotifera</taxon>
        <taxon>Eurotatoria</taxon>
        <taxon>Monogononta</taxon>
        <taxon>Pseudotrocha</taxon>
        <taxon>Ploima</taxon>
        <taxon>Brachionidae</taxon>
        <taxon>Brachionus</taxon>
    </lineage>
</organism>
<feature type="transmembrane region" description="Helical" evidence="7">
    <location>
        <begin position="613"/>
        <end position="633"/>
    </location>
</feature>
<dbReference type="GO" id="GO:0005886">
    <property type="term" value="C:plasma membrane"/>
    <property type="evidence" value="ECO:0007669"/>
    <property type="project" value="TreeGrafter"/>
</dbReference>